<protein>
    <submittedName>
        <fullName evidence="1">Uncharacterized protein</fullName>
    </submittedName>
</protein>
<evidence type="ECO:0000313" key="2">
    <source>
        <dbReference type="Proteomes" id="UP000823775"/>
    </source>
</evidence>
<evidence type="ECO:0000313" key="1">
    <source>
        <dbReference type="EMBL" id="MCE3216146.1"/>
    </source>
</evidence>
<name>A0ABS8WWB8_DATST</name>
<comment type="caution">
    <text evidence="1">The sequence shown here is derived from an EMBL/GenBank/DDBJ whole genome shotgun (WGS) entry which is preliminary data.</text>
</comment>
<reference evidence="1 2" key="1">
    <citation type="journal article" date="2021" name="BMC Genomics">
        <title>Datura genome reveals duplications of psychoactive alkaloid biosynthetic genes and high mutation rate following tissue culture.</title>
        <authorList>
            <person name="Rajewski A."/>
            <person name="Carter-House D."/>
            <person name="Stajich J."/>
            <person name="Litt A."/>
        </authorList>
    </citation>
    <scope>NUCLEOTIDE SEQUENCE [LARGE SCALE GENOMIC DNA]</scope>
    <source>
        <strain evidence="1">AR-01</strain>
    </source>
</reference>
<sequence>GVRSQKAIHSLKHLVNINKVTFGSLEEPLVAMHKIEGYRRFLRFQNCMANTN</sequence>
<proteinExistence type="predicted"/>
<feature type="non-terminal residue" evidence="1">
    <location>
        <position position="52"/>
    </location>
</feature>
<dbReference type="EMBL" id="JACEIK010012445">
    <property type="protein sequence ID" value="MCE3216146.1"/>
    <property type="molecule type" value="Genomic_DNA"/>
</dbReference>
<keyword evidence="2" id="KW-1185">Reference proteome</keyword>
<accession>A0ABS8WWB8</accession>
<organism evidence="1 2">
    <name type="scientific">Datura stramonium</name>
    <name type="common">Jimsonweed</name>
    <name type="synonym">Common thornapple</name>
    <dbReference type="NCBI Taxonomy" id="4076"/>
    <lineage>
        <taxon>Eukaryota</taxon>
        <taxon>Viridiplantae</taxon>
        <taxon>Streptophyta</taxon>
        <taxon>Embryophyta</taxon>
        <taxon>Tracheophyta</taxon>
        <taxon>Spermatophyta</taxon>
        <taxon>Magnoliopsida</taxon>
        <taxon>eudicotyledons</taxon>
        <taxon>Gunneridae</taxon>
        <taxon>Pentapetalae</taxon>
        <taxon>asterids</taxon>
        <taxon>lamiids</taxon>
        <taxon>Solanales</taxon>
        <taxon>Solanaceae</taxon>
        <taxon>Solanoideae</taxon>
        <taxon>Datureae</taxon>
        <taxon>Datura</taxon>
    </lineage>
</organism>
<dbReference type="Proteomes" id="UP000823775">
    <property type="component" value="Unassembled WGS sequence"/>
</dbReference>
<gene>
    <name evidence="1" type="ORF">HAX54_005077</name>
</gene>
<feature type="non-terminal residue" evidence="1">
    <location>
        <position position="1"/>
    </location>
</feature>